<evidence type="ECO:0000256" key="3">
    <source>
        <dbReference type="ARBA" id="ARBA00022771"/>
    </source>
</evidence>
<dbReference type="InterPro" id="IPR013087">
    <property type="entry name" value="Znf_C2H2_type"/>
</dbReference>
<evidence type="ECO:0000256" key="5">
    <source>
        <dbReference type="ARBA" id="ARBA00023015"/>
    </source>
</evidence>
<sequence length="268" mass="30988">MDQQCLQCHSYPTHNIEAYTKFEQQRPAGSDFDIVPHPPSLEWFYPTLDPDTLASIYEALSYPATSSGPMPHYRPDNPVDTNRSQMLAQSPAQHMMASTDTVQTTPSWEMWNSSEAESLSPAEEKCEEDEAWEPKDLRRMGYLDADGNWRCRFEGCRSPRVFARACDLRKHFRGHEKYFFCAERPCAGAGVGFATRKDYQRHMGSHRPTVRCPHPDCGRIFSRKDNMVRYFARDHFKRIHLRLRNNLFPKPCRRPRRGQAAKVAGSAK</sequence>
<proteinExistence type="predicted"/>
<keyword evidence="3" id="KW-0863">Zinc-finger</keyword>
<feature type="domain" description="C2H2-type" evidence="8">
    <location>
        <begin position="149"/>
        <end position="175"/>
    </location>
</feature>
<dbReference type="GO" id="GO:0008270">
    <property type="term" value="F:zinc ion binding"/>
    <property type="evidence" value="ECO:0007669"/>
    <property type="project" value="UniProtKB-KW"/>
</dbReference>
<dbReference type="EMBL" id="PUHP01002456">
    <property type="protein sequence ID" value="TQN64372.1"/>
    <property type="molecule type" value="Genomic_DNA"/>
</dbReference>
<reference evidence="9 10" key="1">
    <citation type="journal article" date="2019" name="Sci. Rep.">
        <title>Colletotrichum shisoi sp. nov., an anthracnose pathogen of Perilla frutescens in Japan: molecular phylogenetic, morphological and genomic evidence.</title>
        <authorList>
            <person name="Gan P."/>
            <person name="Tsushima A."/>
            <person name="Hiroyama R."/>
            <person name="Narusaka M."/>
            <person name="Takano Y."/>
            <person name="Narusaka Y."/>
            <person name="Kawaradani M."/>
            <person name="Damm U."/>
            <person name="Shirasu K."/>
        </authorList>
    </citation>
    <scope>NUCLEOTIDE SEQUENCE [LARGE SCALE GENOMIC DNA]</scope>
    <source>
        <strain evidence="9 10">PG-2018a</strain>
    </source>
</reference>
<keyword evidence="2" id="KW-0479">Metal-binding</keyword>
<gene>
    <name evidence="9" type="primary">TRI6</name>
    <name evidence="9" type="ORF">CSHISOI_11049</name>
</gene>
<evidence type="ECO:0000256" key="2">
    <source>
        <dbReference type="ARBA" id="ARBA00022723"/>
    </source>
</evidence>
<dbReference type="PANTHER" id="PTHR46179">
    <property type="entry name" value="ZINC FINGER PROTEIN"/>
    <property type="match status" value="1"/>
</dbReference>
<organism evidence="9 10">
    <name type="scientific">Colletotrichum shisoi</name>
    <dbReference type="NCBI Taxonomy" id="2078593"/>
    <lineage>
        <taxon>Eukaryota</taxon>
        <taxon>Fungi</taxon>
        <taxon>Dikarya</taxon>
        <taxon>Ascomycota</taxon>
        <taxon>Pezizomycotina</taxon>
        <taxon>Sordariomycetes</taxon>
        <taxon>Hypocreomycetidae</taxon>
        <taxon>Glomerellales</taxon>
        <taxon>Glomerellaceae</taxon>
        <taxon>Colletotrichum</taxon>
        <taxon>Colletotrichum destructivum species complex</taxon>
    </lineage>
</organism>
<evidence type="ECO:0000313" key="9">
    <source>
        <dbReference type="EMBL" id="TQN64372.1"/>
    </source>
</evidence>
<dbReference type="AlphaFoldDB" id="A0A5Q4BBS9"/>
<accession>A0A5Q4BBS9</accession>
<evidence type="ECO:0000256" key="4">
    <source>
        <dbReference type="ARBA" id="ARBA00022833"/>
    </source>
</evidence>
<dbReference type="Proteomes" id="UP000326340">
    <property type="component" value="Unassembled WGS sequence"/>
</dbReference>
<keyword evidence="6" id="KW-0804">Transcription</keyword>
<comment type="subcellular location">
    <subcellularLocation>
        <location evidence="1">Nucleus</location>
    </subcellularLocation>
</comment>
<name>A0A5Q4BBS9_9PEZI</name>
<feature type="domain" description="C2H2-type" evidence="8">
    <location>
        <begin position="179"/>
        <end position="206"/>
    </location>
</feature>
<keyword evidence="7" id="KW-0539">Nucleus</keyword>
<dbReference type="OrthoDB" id="654211at2759"/>
<evidence type="ECO:0000256" key="6">
    <source>
        <dbReference type="ARBA" id="ARBA00023163"/>
    </source>
</evidence>
<dbReference type="Gene3D" id="3.30.160.60">
    <property type="entry name" value="Classic Zinc Finger"/>
    <property type="match status" value="1"/>
</dbReference>
<evidence type="ECO:0000313" key="10">
    <source>
        <dbReference type="Proteomes" id="UP000326340"/>
    </source>
</evidence>
<comment type="caution">
    <text evidence="9">The sequence shown here is derived from an EMBL/GenBank/DDBJ whole genome shotgun (WGS) entry which is preliminary data.</text>
</comment>
<feature type="non-terminal residue" evidence="9">
    <location>
        <position position="268"/>
    </location>
</feature>
<dbReference type="InterPro" id="IPR051061">
    <property type="entry name" value="Zinc_finger_trans_reg"/>
</dbReference>
<evidence type="ECO:0000256" key="7">
    <source>
        <dbReference type="ARBA" id="ARBA00023242"/>
    </source>
</evidence>
<protein>
    <submittedName>
        <fullName evidence="9">Trichothecene biosynthesis transcription regulator TRI6</fullName>
    </submittedName>
</protein>
<dbReference type="GO" id="GO:0006357">
    <property type="term" value="P:regulation of transcription by RNA polymerase II"/>
    <property type="evidence" value="ECO:0007669"/>
    <property type="project" value="TreeGrafter"/>
</dbReference>
<dbReference type="SMART" id="SM00355">
    <property type="entry name" value="ZnF_C2H2"/>
    <property type="match status" value="3"/>
</dbReference>
<dbReference type="PANTHER" id="PTHR46179:SF13">
    <property type="entry name" value="C2H2-TYPE DOMAIN-CONTAINING PROTEIN"/>
    <property type="match status" value="1"/>
</dbReference>
<evidence type="ECO:0000256" key="1">
    <source>
        <dbReference type="ARBA" id="ARBA00004123"/>
    </source>
</evidence>
<feature type="domain" description="C2H2-type" evidence="8">
    <location>
        <begin position="210"/>
        <end position="240"/>
    </location>
</feature>
<dbReference type="GO" id="GO:0005634">
    <property type="term" value="C:nucleus"/>
    <property type="evidence" value="ECO:0007669"/>
    <property type="project" value="UniProtKB-SubCell"/>
</dbReference>
<keyword evidence="5" id="KW-0805">Transcription regulation</keyword>
<keyword evidence="10" id="KW-1185">Reference proteome</keyword>
<keyword evidence="4" id="KW-0862">Zinc</keyword>
<evidence type="ECO:0000259" key="8">
    <source>
        <dbReference type="SMART" id="SM00355"/>
    </source>
</evidence>